<evidence type="ECO:0000313" key="4">
    <source>
        <dbReference type="Proteomes" id="UP000225277"/>
    </source>
</evidence>
<feature type="region of interest" description="Disordered" evidence="2">
    <location>
        <begin position="152"/>
        <end position="202"/>
    </location>
</feature>
<dbReference type="RefSeq" id="XP_023629030.1">
    <property type="nucleotide sequence ID" value="XM_023773262.1"/>
</dbReference>
<dbReference type="Proteomes" id="UP000225277">
    <property type="component" value="Unassembled WGS sequence"/>
</dbReference>
<feature type="compositionally biased region" description="Polar residues" evidence="2">
    <location>
        <begin position="163"/>
        <end position="177"/>
    </location>
</feature>
<keyword evidence="4" id="KW-1185">Reference proteome</keyword>
<proteinExistence type="predicted"/>
<organism evidence="3 4">
    <name type="scientific">Ramularia collo-cygni</name>
    <dbReference type="NCBI Taxonomy" id="112498"/>
    <lineage>
        <taxon>Eukaryota</taxon>
        <taxon>Fungi</taxon>
        <taxon>Dikarya</taxon>
        <taxon>Ascomycota</taxon>
        <taxon>Pezizomycotina</taxon>
        <taxon>Dothideomycetes</taxon>
        <taxon>Dothideomycetidae</taxon>
        <taxon>Mycosphaerellales</taxon>
        <taxon>Mycosphaerellaceae</taxon>
        <taxon>Ramularia</taxon>
    </lineage>
</organism>
<name>A0A2D3UZ03_9PEZI</name>
<feature type="region of interest" description="Disordered" evidence="2">
    <location>
        <begin position="90"/>
        <end position="140"/>
    </location>
</feature>
<evidence type="ECO:0000256" key="2">
    <source>
        <dbReference type="SAM" id="MobiDB-lite"/>
    </source>
</evidence>
<sequence>MHRRKMEIAAKIKLSGLFHLVRKEMKDVRKEIQELRASVASLNVVVSELQRNGSSGQTLRGPKEILGRLGRIEGLFDVEYEKPKPILKGSDVEEVEDEEYALSRPVLEEPTTGQVESSDPEVENAGPDTVALDVKPSAPKDRRLRIPRAKHVTFEPPLANSELRPTQSQDTRPTTLEVTEEKASDMPASKKSSGEISPQDKRFDALSSQIAQLVQGQAEIMGLLKGLAEQEATPTKNPVVVARPRKIRRKVVGFVYEDDSVKV</sequence>
<dbReference type="EMBL" id="FJUY01000013">
    <property type="protein sequence ID" value="CZT22141.1"/>
    <property type="molecule type" value="Genomic_DNA"/>
</dbReference>
<dbReference type="AlphaFoldDB" id="A0A2D3UZ03"/>
<evidence type="ECO:0000313" key="3">
    <source>
        <dbReference type="EMBL" id="CZT22141.1"/>
    </source>
</evidence>
<gene>
    <name evidence="3" type="ORF">RCC_08010</name>
</gene>
<evidence type="ECO:0000256" key="1">
    <source>
        <dbReference type="SAM" id="Coils"/>
    </source>
</evidence>
<keyword evidence="1" id="KW-0175">Coiled coil</keyword>
<accession>A0A2D3UZ03</accession>
<reference evidence="3 4" key="1">
    <citation type="submission" date="2016-03" db="EMBL/GenBank/DDBJ databases">
        <authorList>
            <person name="Ploux O."/>
        </authorList>
    </citation>
    <scope>NUCLEOTIDE SEQUENCE [LARGE SCALE GENOMIC DNA]</scope>
    <source>
        <strain evidence="3 4">URUG2</strain>
    </source>
</reference>
<dbReference type="GeneID" id="35603111"/>
<dbReference type="OrthoDB" id="5364171at2759"/>
<feature type="coiled-coil region" evidence="1">
    <location>
        <begin position="18"/>
        <end position="52"/>
    </location>
</feature>
<protein>
    <submittedName>
        <fullName evidence="3">Uncharacterized protein</fullName>
    </submittedName>
</protein>